<reference evidence="2" key="1">
    <citation type="journal article" date="2022" name="Int. J. Mol. Sci.">
        <title>Draft Genome of Tanacetum Coccineum: Genomic Comparison of Closely Related Tanacetum-Family Plants.</title>
        <authorList>
            <person name="Yamashiro T."/>
            <person name="Shiraishi A."/>
            <person name="Nakayama K."/>
            <person name="Satake H."/>
        </authorList>
    </citation>
    <scope>NUCLEOTIDE SEQUENCE</scope>
</reference>
<sequence>MQNSEGQGSGLRLQGSERSNSISLRFESIFRLVNKMTFTLCLSSLPGLGKKGVSIAVNNHLRKGPIEIDSSPDVNKTLTPMCHRNLTKEWEQPSSSVEAPIVVECAEDPFEELDDLLGEYAHIGKQITGNEITGNEITRNESTGNEITGKQMVVHVGNSSTVDDVLELGMLFETEGVGPVGKFKEVEVDADNESEEESDTEGDYTMDSDSEDLDYDPKHDDVFDDDEHIVEEVHVNMNNFRFTADPKHDTSIGGVDVQDDDLDVIDYDSFGNDLDNEIDSEMRIQLRELRRIGKQKNKCPNKHYFYLGQQFASKEIMKGRVKKHSVETRRQLILVKNDNERVRVRCEGTIPALVPYVAIDNNTDKNVFSQTKDGPAIRENINSDHVIKSLATNLDIPVRAVQDQMQKQFEVGVSKMKAFRAKRITYDIMKSSYREQYSLLREYAQELINQNLGTTVRINVQQEPNPESLARTFRRVYVCLGALRQGFRACGREILALDGCFMSGPWPGQILTAVGVDANNGIYCYRLLFLAGIYFV</sequence>
<accession>A0ABQ4YV53</accession>
<feature type="compositionally biased region" description="Acidic residues" evidence="1">
    <location>
        <begin position="188"/>
        <end position="214"/>
    </location>
</feature>
<proteinExistence type="predicted"/>
<feature type="region of interest" description="Disordered" evidence="1">
    <location>
        <begin position="182"/>
        <end position="216"/>
    </location>
</feature>
<reference evidence="2" key="2">
    <citation type="submission" date="2022-01" db="EMBL/GenBank/DDBJ databases">
        <authorList>
            <person name="Yamashiro T."/>
            <person name="Shiraishi A."/>
            <person name="Satake H."/>
            <person name="Nakayama K."/>
        </authorList>
    </citation>
    <scope>NUCLEOTIDE SEQUENCE</scope>
</reference>
<dbReference type="PANTHER" id="PTHR31973:SF190">
    <property type="entry name" value="MULE TRANSPOSASE DOMAIN-CONTAINING PROTEIN"/>
    <property type="match status" value="1"/>
</dbReference>
<protein>
    <submittedName>
        <fullName evidence="2">Mutator type transposase</fullName>
    </submittedName>
</protein>
<dbReference type="PANTHER" id="PTHR31973">
    <property type="entry name" value="POLYPROTEIN, PUTATIVE-RELATED"/>
    <property type="match status" value="1"/>
</dbReference>
<name>A0ABQ4YV53_9ASTR</name>
<comment type="caution">
    <text evidence="2">The sequence shown here is derived from an EMBL/GenBank/DDBJ whole genome shotgun (WGS) entry which is preliminary data.</text>
</comment>
<evidence type="ECO:0000256" key="1">
    <source>
        <dbReference type="SAM" id="MobiDB-lite"/>
    </source>
</evidence>
<dbReference type="Proteomes" id="UP001151760">
    <property type="component" value="Unassembled WGS sequence"/>
</dbReference>
<keyword evidence="3" id="KW-1185">Reference proteome</keyword>
<gene>
    <name evidence="2" type="ORF">Tco_0748270</name>
</gene>
<organism evidence="2 3">
    <name type="scientific">Tanacetum coccineum</name>
    <dbReference type="NCBI Taxonomy" id="301880"/>
    <lineage>
        <taxon>Eukaryota</taxon>
        <taxon>Viridiplantae</taxon>
        <taxon>Streptophyta</taxon>
        <taxon>Embryophyta</taxon>
        <taxon>Tracheophyta</taxon>
        <taxon>Spermatophyta</taxon>
        <taxon>Magnoliopsida</taxon>
        <taxon>eudicotyledons</taxon>
        <taxon>Gunneridae</taxon>
        <taxon>Pentapetalae</taxon>
        <taxon>asterids</taxon>
        <taxon>campanulids</taxon>
        <taxon>Asterales</taxon>
        <taxon>Asteraceae</taxon>
        <taxon>Asteroideae</taxon>
        <taxon>Anthemideae</taxon>
        <taxon>Anthemidinae</taxon>
        <taxon>Tanacetum</taxon>
    </lineage>
</organism>
<dbReference type="EMBL" id="BQNB010010769">
    <property type="protein sequence ID" value="GJS81729.1"/>
    <property type="molecule type" value="Genomic_DNA"/>
</dbReference>
<evidence type="ECO:0000313" key="3">
    <source>
        <dbReference type="Proteomes" id="UP001151760"/>
    </source>
</evidence>
<evidence type="ECO:0000313" key="2">
    <source>
        <dbReference type="EMBL" id="GJS81729.1"/>
    </source>
</evidence>